<dbReference type="InterPro" id="IPR007321">
    <property type="entry name" value="Transposase_28"/>
</dbReference>
<dbReference type="AlphaFoldDB" id="A0AA88DM30"/>
<feature type="region of interest" description="Disordered" evidence="2">
    <location>
        <begin position="479"/>
        <end position="550"/>
    </location>
</feature>
<evidence type="ECO:0000313" key="4">
    <source>
        <dbReference type="EMBL" id="GMN57655.1"/>
    </source>
</evidence>
<feature type="compositionally biased region" description="Low complexity" evidence="2">
    <location>
        <begin position="482"/>
        <end position="492"/>
    </location>
</feature>
<gene>
    <name evidence="4" type="ORF">TIFTF001_026760</name>
</gene>
<feature type="compositionally biased region" description="Low complexity" evidence="2">
    <location>
        <begin position="112"/>
        <end position="121"/>
    </location>
</feature>
<evidence type="ECO:0000313" key="5">
    <source>
        <dbReference type="Proteomes" id="UP001187192"/>
    </source>
</evidence>
<evidence type="ECO:0000256" key="1">
    <source>
        <dbReference type="SAM" id="Coils"/>
    </source>
</evidence>
<feature type="region of interest" description="Disordered" evidence="2">
    <location>
        <begin position="731"/>
        <end position="773"/>
    </location>
</feature>
<evidence type="ECO:0000259" key="3">
    <source>
        <dbReference type="Pfam" id="PF04195"/>
    </source>
</evidence>
<name>A0AA88DM30_FICCA</name>
<feature type="compositionally biased region" description="Basic and acidic residues" evidence="2">
    <location>
        <begin position="7"/>
        <end position="22"/>
    </location>
</feature>
<feature type="compositionally biased region" description="Polar residues" evidence="2">
    <location>
        <begin position="739"/>
        <end position="752"/>
    </location>
</feature>
<dbReference type="Pfam" id="PF04195">
    <property type="entry name" value="Transposase_28"/>
    <property type="match status" value="1"/>
</dbReference>
<dbReference type="PANTHER" id="PTHR31099:SF49">
    <property type="entry name" value="MYOSIN HEAVY CHAIN-LIKE PROTEIN"/>
    <property type="match status" value="1"/>
</dbReference>
<dbReference type="EMBL" id="BTGU01000071">
    <property type="protein sequence ID" value="GMN57655.1"/>
    <property type="molecule type" value="Genomic_DNA"/>
</dbReference>
<feature type="compositionally biased region" description="Basic and acidic residues" evidence="2">
    <location>
        <begin position="135"/>
        <end position="155"/>
    </location>
</feature>
<sequence>MSTPPFRGREETLNFDHAEPSRHASTSSTSEPIATVPLRTITVPIPDRRLLAHRIEIPAEAAPPTMSKIPITKANDEERRTLNLQSFGRRRGGMQRSIPDKKKQVIDDVDVEWTSTDSSDSSPDDDELASTIRRSKFEHSRRDTGTSYEAWERSRPATTSEAEAVSIPPITRLTKPPRRLSVESFLRTSNPRSVLTEEHLSDIRGRFGFPNEVQLRLPFKDERADTVSEGWICMYTIYFECGLRLPLPPLLVQCMHHYQLAIPQLMPNGMRVFLGLIVLADEAGVELSVDDILAIYYPQENSKDHGRYSIYPRRKKQVVDEMKNADRYWQDHYFFIHVNEKSMGGLANAFYPLWGTLRKELKKPPPKALLFEEKFERLLAQPNQEWDEINVPKRFRASSLWKDFVEIPSGIAKRVPSWVDWPFVIKGALRRLFGTPLFIEALSDEEALIAEFALDMMSVAFPSAKDLLAKKKAKKEAKKAAKAAANAPASSAQGNEPPPLPVIESSPEPSAMPVQSPAKKRKADGKPKRKILTKRKKASKTASPETKVKLGKSEQKFEVNLPPGASLLQDRKLSVQIIRQMLTDVDIETINSGQIPNHVDDLLWDGLKSNLRALRLMYRTTDTVLEQRNQIKKLEDENKKLEEKDKERGEKLLVIEKNFNNVKASAADLTGELERVMRSAKEGTDMMKIMVDRSSMRSRRPPSRLDMTSSKSIKQGLIVDAEVDEEIELYKEDTLDETGASSSVPAPASTQPGPLDVEPPVHANPLEDRETRQ</sequence>
<feature type="region of interest" description="Disordered" evidence="2">
    <location>
        <begin position="1"/>
        <end position="38"/>
    </location>
</feature>
<feature type="compositionally biased region" description="Basic residues" evidence="2">
    <location>
        <begin position="518"/>
        <end position="539"/>
    </location>
</feature>
<organism evidence="4 5">
    <name type="scientific">Ficus carica</name>
    <name type="common">Common fig</name>
    <dbReference type="NCBI Taxonomy" id="3494"/>
    <lineage>
        <taxon>Eukaryota</taxon>
        <taxon>Viridiplantae</taxon>
        <taxon>Streptophyta</taxon>
        <taxon>Embryophyta</taxon>
        <taxon>Tracheophyta</taxon>
        <taxon>Spermatophyta</taxon>
        <taxon>Magnoliopsida</taxon>
        <taxon>eudicotyledons</taxon>
        <taxon>Gunneridae</taxon>
        <taxon>Pentapetalae</taxon>
        <taxon>rosids</taxon>
        <taxon>fabids</taxon>
        <taxon>Rosales</taxon>
        <taxon>Moraceae</taxon>
        <taxon>Ficeae</taxon>
        <taxon>Ficus</taxon>
    </lineage>
</organism>
<accession>A0AA88DM30</accession>
<keyword evidence="5" id="KW-1185">Reference proteome</keyword>
<feature type="region of interest" description="Disordered" evidence="2">
    <location>
        <begin position="71"/>
        <end position="163"/>
    </location>
</feature>
<feature type="domain" description="Transposase (putative) gypsy type" evidence="3">
    <location>
        <begin position="232"/>
        <end position="289"/>
    </location>
</feature>
<keyword evidence="1" id="KW-0175">Coiled coil</keyword>
<comment type="caution">
    <text evidence="4">The sequence shown here is derived from an EMBL/GenBank/DDBJ whole genome shotgun (WGS) entry which is preliminary data.</text>
</comment>
<evidence type="ECO:0000256" key="2">
    <source>
        <dbReference type="SAM" id="MobiDB-lite"/>
    </source>
</evidence>
<feature type="compositionally biased region" description="Polar residues" evidence="2">
    <location>
        <begin position="23"/>
        <end position="32"/>
    </location>
</feature>
<protein>
    <recommendedName>
        <fullName evidence="3">Transposase (putative) gypsy type domain-containing protein</fullName>
    </recommendedName>
</protein>
<reference evidence="4" key="1">
    <citation type="submission" date="2023-07" db="EMBL/GenBank/DDBJ databases">
        <title>draft genome sequence of fig (Ficus carica).</title>
        <authorList>
            <person name="Takahashi T."/>
            <person name="Nishimura K."/>
        </authorList>
    </citation>
    <scope>NUCLEOTIDE SEQUENCE</scope>
</reference>
<proteinExistence type="predicted"/>
<dbReference type="Proteomes" id="UP001187192">
    <property type="component" value="Unassembled WGS sequence"/>
</dbReference>
<dbReference type="PANTHER" id="PTHR31099">
    <property type="entry name" value="OS06G0165300 PROTEIN"/>
    <property type="match status" value="1"/>
</dbReference>
<feature type="coiled-coil region" evidence="1">
    <location>
        <begin position="624"/>
        <end position="651"/>
    </location>
</feature>